<dbReference type="GO" id="GO:0008448">
    <property type="term" value="F:N-acetylglucosamine-6-phosphate deacetylase activity"/>
    <property type="evidence" value="ECO:0007669"/>
    <property type="project" value="UniProtKB-EC"/>
</dbReference>
<dbReference type="PIRSF" id="PIRSF038994">
    <property type="entry name" value="NagA"/>
    <property type="match status" value="1"/>
</dbReference>
<dbReference type="PANTHER" id="PTHR11113:SF14">
    <property type="entry name" value="N-ACETYLGLUCOSAMINE-6-PHOSPHATE DEACETYLASE"/>
    <property type="match status" value="1"/>
</dbReference>
<dbReference type="Gene3D" id="2.30.40.10">
    <property type="entry name" value="Urease, subunit C, domain 1"/>
    <property type="match status" value="1"/>
</dbReference>
<evidence type="ECO:0000256" key="1">
    <source>
        <dbReference type="ARBA" id="ARBA00010716"/>
    </source>
</evidence>
<comment type="cofactor">
    <cofactor evidence="7">
        <name>a divalent metal cation</name>
        <dbReference type="ChEBI" id="CHEBI:60240"/>
    </cofactor>
    <text evidence="7">Binds 1 divalent metal cation per subunit.</text>
</comment>
<dbReference type="SUPFAM" id="SSF51338">
    <property type="entry name" value="Composite domain of metallo-dependent hydrolases"/>
    <property type="match status" value="1"/>
</dbReference>
<organism evidence="10 11">
    <name type="scientific">Providencia rettgeri</name>
    <dbReference type="NCBI Taxonomy" id="587"/>
    <lineage>
        <taxon>Bacteria</taxon>
        <taxon>Pseudomonadati</taxon>
        <taxon>Pseudomonadota</taxon>
        <taxon>Gammaproteobacteria</taxon>
        <taxon>Enterobacterales</taxon>
        <taxon>Morganellaceae</taxon>
        <taxon>Providencia</taxon>
    </lineage>
</organism>
<dbReference type="GO" id="GO:0046872">
    <property type="term" value="F:metal ion binding"/>
    <property type="evidence" value="ECO:0007669"/>
    <property type="project" value="UniProtKB-KW"/>
</dbReference>
<evidence type="ECO:0000256" key="5">
    <source>
        <dbReference type="PIRNR" id="PIRNR038994"/>
    </source>
</evidence>
<proteinExistence type="inferred from homology"/>
<sequence length="390" mass="42397">MKQQYAILADRTFTPEGIRYQQYVRVCNGVIQEITDTAPEHCPVIRLEGRSLLPGFVDIHIHGRAGADVMDASQQGLQTIADALVKTGVVAWVGTTVTAPMDDIKRALTQVSDFIAKPQTSGAQLVGSFLEGPYFTERHRGSHPVKYLKSPTIHELEDLVQCANHTLLRVAVAPEAEGAIEAIDWLVQHNIKTSVAHTAADFIQTSLAFSHGADCGVHLYNGMTGLHHREPGCCGAVLYHDVLAELIADGIHVHPVMMQLAYRMKGYQQLALITDCMRAGGLPDGDYALGAQTVKVTQGQARTADGSLAGSTCSLDNALRNMVQLAHVPEWEAVQMATSVPAQYLGIDDQFGYIRVGAQANFAVVDNNFYLTDTFIRGEHVHSVFGDTDH</sequence>
<feature type="domain" description="Amidohydrolase-related" evidence="8">
    <location>
        <begin position="52"/>
        <end position="379"/>
    </location>
</feature>
<dbReference type="EMBL" id="CAHPSF010000019">
    <property type="protein sequence ID" value="CAB5718179.1"/>
    <property type="molecule type" value="Genomic_DNA"/>
</dbReference>
<dbReference type="InterPro" id="IPR032466">
    <property type="entry name" value="Metal_Hydrolase"/>
</dbReference>
<evidence type="ECO:0000256" key="6">
    <source>
        <dbReference type="PIRSR" id="PIRSR038994-1"/>
    </source>
</evidence>
<dbReference type="InterPro" id="IPR003764">
    <property type="entry name" value="GlcNAc_6-P_deAcase"/>
</dbReference>
<feature type="binding site" evidence="7">
    <location>
        <position position="131"/>
    </location>
    <ligand>
        <name>Zn(2+)</name>
        <dbReference type="ChEBI" id="CHEBI:29105"/>
    </ligand>
</feature>
<comment type="similarity">
    <text evidence="1 5">Belongs to the metallo-dependent hydrolases superfamily. NagA family.</text>
</comment>
<keyword evidence="3 5" id="KW-0378">Hydrolase</keyword>
<feature type="active site" description="Proton donor/acceptor" evidence="6">
    <location>
        <position position="275"/>
    </location>
</feature>
<dbReference type="EMBL" id="NOWC01000033">
    <property type="protein sequence ID" value="OZS72643.1"/>
    <property type="molecule type" value="Genomic_DNA"/>
</dbReference>
<accession>A0A264VMU7</accession>
<name>A0A264VMU7_PRORE</name>
<evidence type="ECO:0000313" key="11">
    <source>
        <dbReference type="Proteomes" id="UP000216001"/>
    </source>
</evidence>
<evidence type="ECO:0000313" key="10">
    <source>
        <dbReference type="EMBL" id="OZS72643.1"/>
    </source>
</evidence>
<dbReference type="GO" id="GO:0006046">
    <property type="term" value="P:N-acetylglucosamine catabolic process"/>
    <property type="evidence" value="ECO:0007669"/>
    <property type="project" value="TreeGrafter"/>
</dbReference>
<dbReference type="Pfam" id="PF01979">
    <property type="entry name" value="Amidohydro_1"/>
    <property type="match status" value="1"/>
</dbReference>
<keyword evidence="4 5" id="KW-0119">Carbohydrate metabolism</keyword>
<feature type="binding site" evidence="7">
    <location>
        <position position="218"/>
    </location>
    <ligand>
        <name>Zn(2+)</name>
        <dbReference type="ChEBI" id="CHEBI:29105"/>
    </ligand>
</feature>
<dbReference type="Proteomes" id="UP000216001">
    <property type="component" value="Unassembled WGS sequence"/>
</dbReference>
<dbReference type="PANTHER" id="PTHR11113">
    <property type="entry name" value="N-ACETYLGLUCOSAMINE-6-PHOSPHATE DEACETYLASE"/>
    <property type="match status" value="1"/>
</dbReference>
<feature type="binding site" evidence="7">
    <location>
        <position position="197"/>
    </location>
    <ligand>
        <name>Zn(2+)</name>
        <dbReference type="ChEBI" id="CHEBI:29105"/>
    </ligand>
</feature>
<dbReference type="EC" id="3.5.1.25" evidence="9"/>
<evidence type="ECO:0000256" key="7">
    <source>
        <dbReference type="PIRSR" id="PIRSR038994-3"/>
    </source>
</evidence>
<comment type="caution">
    <text evidence="10">The sequence shown here is derived from an EMBL/GenBank/DDBJ whole genome shotgun (WGS) entry which is preliminary data.</text>
</comment>
<protein>
    <submittedName>
        <fullName evidence="10">N-acetylglucosamine-6-phosphate deacetylase</fullName>
        <ecNumber evidence="9">3.5.1.25</ecNumber>
    </submittedName>
</protein>
<evidence type="ECO:0000256" key="2">
    <source>
        <dbReference type="ARBA" id="ARBA00022723"/>
    </source>
</evidence>
<dbReference type="CDD" id="cd00854">
    <property type="entry name" value="NagA"/>
    <property type="match status" value="1"/>
</dbReference>
<dbReference type="NCBIfam" id="TIGR00221">
    <property type="entry name" value="nagA"/>
    <property type="match status" value="1"/>
</dbReference>
<dbReference type="Proteomes" id="UP000834611">
    <property type="component" value="Unassembled WGS sequence"/>
</dbReference>
<dbReference type="InterPro" id="IPR011059">
    <property type="entry name" value="Metal-dep_hydrolase_composite"/>
</dbReference>
<dbReference type="InterPro" id="IPR006680">
    <property type="entry name" value="Amidohydro-rel"/>
</dbReference>
<dbReference type="GeneID" id="92273134"/>
<dbReference type="STRING" id="587.RB151_031630"/>
<keyword evidence="2 7" id="KW-0479">Metal-binding</keyword>
<evidence type="ECO:0000313" key="9">
    <source>
        <dbReference type="EMBL" id="CAB5718179.1"/>
    </source>
</evidence>
<evidence type="ECO:0000256" key="4">
    <source>
        <dbReference type="ARBA" id="ARBA00023277"/>
    </source>
</evidence>
<evidence type="ECO:0000256" key="3">
    <source>
        <dbReference type="ARBA" id="ARBA00022801"/>
    </source>
</evidence>
<reference evidence="9" key="2">
    <citation type="submission" date="2020-05" db="EMBL/GenBank/DDBJ databases">
        <authorList>
            <person name="Delgado-Blas J."/>
        </authorList>
    </citation>
    <scope>NUCLEOTIDE SEQUENCE</scope>
    <source>
        <strain evidence="9">BB1453</strain>
    </source>
</reference>
<reference evidence="10 11" key="1">
    <citation type="submission" date="2017-07" db="EMBL/GenBank/DDBJ databases">
        <title>blaIMP-27 on transferable plasmids in Proteus mirabilis and Providencia rettgeri.</title>
        <authorList>
            <person name="Potter R."/>
        </authorList>
    </citation>
    <scope>NUCLEOTIDE SEQUENCE [LARGE SCALE GENOMIC DNA]</scope>
    <source>
        <strain evidence="10 11">PR1</strain>
    </source>
</reference>
<dbReference type="AlphaFoldDB" id="A0A264VMU7"/>
<dbReference type="RefSeq" id="WP_094962835.1">
    <property type="nucleotide sequence ID" value="NZ_ABDWLN020000056.1"/>
</dbReference>
<gene>
    <name evidence="10" type="primary">nagA</name>
    <name evidence="9" type="synonym">nagA_3</name>
    <name evidence="10" type="ORF">CHI95_20945</name>
    <name evidence="9" type="ORF">GHA_04391</name>
</gene>
<evidence type="ECO:0000259" key="8">
    <source>
        <dbReference type="Pfam" id="PF01979"/>
    </source>
</evidence>
<dbReference type="Gene3D" id="3.20.20.140">
    <property type="entry name" value="Metal-dependent hydrolases"/>
    <property type="match status" value="1"/>
</dbReference>
<dbReference type="SUPFAM" id="SSF51556">
    <property type="entry name" value="Metallo-dependent hydrolases"/>
    <property type="match status" value="1"/>
</dbReference>